<evidence type="ECO:0000256" key="1">
    <source>
        <dbReference type="ARBA" id="ARBA00023118"/>
    </source>
</evidence>
<organism evidence="2 3">
    <name type="scientific">Georgenia muralis</name>
    <dbReference type="NCBI Taxonomy" id="154117"/>
    <lineage>
        <taxon>Bacteria</taxon>
        <taxon>Bacillati</taxon>
        <taxon>Actinomycetota</taxon>
        <taxon>Actinomycetes</taxon>
        <taxon>Micrococcales</taxon>
        <taxon>Bogoriellaceae</taxon>
        <taxon>Georgenia</taxon>
    </lineage>
</organism>
<protein>
    <recommendedName>
        <fullName evidence="4">Nucleotidyltransferase</fullName>
    </recommendedName>
</protein>
<comment type="caution">
    <text evidence="2">The sequence shown here is derived from an EMBL/GenBank/DDBJ whole genome shotgun (WGS) entry which is preliminary data.</text>
</comment>
<dbReference type="RefSeq" id="WP_123918812.1">
    <property type="nucleotide sequence ID" value="NZ_RKRA01000001.1"/>
</dbReference>
<dbReference type="EMBL" id="RKRA01000001">
    <property type="protein sequence ID" value="RPF28529.1"/>
    <property type="molecule type" value="Genomic_DNA"/>
</dbReference>
<keyword evidence="1" id="KW-0051">Antiviral defense</keyword>
<dbReference type="AlphaFoldDB" id="A0A3N4Z5B7"/>
<dbReference type="Pfam" id="PF18144">
    <property type="entry name" value="SMODS"/>
    <property type="match status" value="1"/>
</dbReference>
<evidence type="ECO:0000313" key="2">
    <source>
        <dbReference type="EMBL" id="RPF28529.1"/>
    </source>
</evidence>
<keyword evidence="3" id="KW-1185">Reference proteome</keyword>
<dbReference type="Proteomes" id="UP000280726">
    <property type="component" value="Unassembled WGS sequence"/>
</dbReference>
<evidence type="ECO:0000313" key="3">
    <source>
        <dbReference type="Proteomes" id="UP000280726"/>
    </source>
</evidence>
<dbReference type="InterPro" id="IPR006116">
    <property type="entry name" value="NT_2-5OAS_ClassI-CCAase"/>
</dbReference>
<gene>
    <name evidence="2" type="ORF">EDD32_3059</name>
</gene>
<proteinExistence type="predicted"/>
<dbReference type="GO" id="GO:0016779">
    <property type="term" value="F:nucleotidyltransferase activity"/>
    <property type="evidence" value="ECO:0007669"/>
    <property type="project" value="InterPro"/>
</dbReference>
<dbReference type="GO" id="GO:0051607">
    <property type="term" value="P:defense response to virus"/>
    <property type="evidence" value="ECO:0007669"/>
    <property type="project" value="UniProtKB-KW"/>
</dbReference>
<reference evidence="2 3" key="1">
    <citation type="submission" date="2018-11" db="EMBL/GenBank/DDBJ databases">
        <title>Sequencing the genomes of 1000 actinobacteria strains.</title>
        <authorList>
            <person name="Klenk H.-P."/>
        </authorList>
    </citation>
    <scope>NUCLEOTIDE SEQUENCE [LARGE SCALE GENOMIC DNA]</scope>
    <source>
        <strain evidence="2 3">DSM 14418</strain>
    </source>
</reference>
<name>A0A3N4Z5B7_9MICO</name>
<dbReference type="OrthoDB" id="1118920at2"/>
<accession>A0A3N4Z5B7</accession>
<sequence>MTQTALAAPVGDLGHLLRGGLAALDITQFEFEQVVRRYEQLGEVLDKQWSSTYGQNAVFPQGSFKLGTVVRNVHRNDDIDIDLVAKRDIAKTSISQQELKEEIGQAVRTFARTPDSGRPNVEESSRCWTLTWPDMHMDVLPAIPNRDSNRDDLLITDTDVRTWLSSNPTGYAAWFHARMSPSTLTASAEEAKRLDIEGVPEWRRRTTLQRVVQALKRHRDVHFAEHLHDRPASIVITTLAAHAYAGGTGLYDSLRQVVSQMGSYLEWSDHTWTLSNPAQPAENFLDGWAAEPTRAEHFFEWLRAAQDTFSGFESKSGLHEVLPLLEASFGRRFARGANDALSETLDGARHNKALRMQTGGTLAIASTASAAQGSRTVKGHHFAGGLSPR</sequence>
<dbReference type="CDD" id="cd05400">
    <property type="entry name" value="NT_2-5OAS_ClassI-CCAase"/>
    <property type="match status" value="1"/>
</dbReference>
<evidence type="ECO:0008006" key="4">
    <source>
        <dbReference type="Google" id="ProtNLM"/>
    </source>
</evidence>